<keyword evidence="2" id="KW-1185">Reference proteome</keyword>
<reference evidence="2" key="1">
    <citation type="journal article" date="2019" name="Int. J. Syst. Evol. Microbiol.">
        <title>The Global Catalogue of Microorganisms (GCM) 10K type strain sequencing project: providing services to taxonomists for standard genome sequencing and annotation.</title>
        <authorList>
            <consortium name="The Broad Institute Genomics Platform"/>
            <consortium name="The Broad Institute Genome Sequencing Center for Infectious Disease"/>
            <person name="Wu L."/>
            <person name="Ma J."/>
        </authorList>
    </citation>
    <scope>NUCLEOTIDE SEQUENCE [LARGE SCALE GENOMIC DNA]</scope>
    <source>
        <strain evidence="2">JCM 4957</strain>
    </source>
</reference>
<gene>
    <name evidence="1" type="ORF">GCM10010384_18620</name>
</gene>
<dbReference type="Proteomes" id="UP000653308">
    <property type="component" value="Unassembled WGS sequence"/>
</dbReference>
<dbReference type="EMBL" id="BMWE01000004">
    <property type="protein sequence ID" value="GGY13213.1"/>
    <property type="molecule type" value="Genomic_DNA"/>
</dbReference>
<protein>
    <submittedName>
        <fullName evidence="1">Uncharacterized protein</fullName>
    </submittedName>
</protein>
<sequence length="83" mass="8583">MSPGLYCVVGTLDVAGASALPLGLAAAPLGVAAAIGSAPLMTAAGWCVRWAHGSANRPEHRFNSRPRFARYEVGVQTSDATRM</sequence>
<organism evidence="1 2">
    <name type="scientific">Streptomyces djakartensis</name>
    <dbReference type="NCBI Taxonomy" id="68193"/>
    <lineage>
        <taxon>Bacteria</taxon>
        <taxon>Bacillati</taxon>
        <taxon>Actinomycetota</taxon>
        <taxon>Actinomycetes</taxon>
        <taxon>Kitasatosporales</taxon>
        <taxon>Streptomycetaceae</taxon>
        <taxon>Streptomyces</taxon>
    </lineage>
</organism>
<proteinExistence type="predicted"/>
<evidence type="ECO:0000313" key="1">
    <source>
        <dbReference type="EMBL" id="GGY13213.1"/>
    </source>
</evidence>
<accession>A0ABQ2ZDA0</accession>
<comment type="caution">
    <text evidence="1">The sequence shown here is derived from an EMBL/GenBank/DDBJ whole genome shotgun (WGS) entry which is preliminary data.</text>
</comment>
<evidence type="ECO:0000313" key="2">
    <source>
        <dbReference type="Proteomes" id="UP000653308"/>
    </source>
</evidence>
<name>A0ABQ2ZDA0_9ACTN</name>